<dbReference type="InterPro" id="IPR033985">
    <property type="entry name" value="SusD-like_N"/>
</dbReference>
<keyword evidence="3" id="KW-0732">Signal</keyword>
<comment type="similarity">
    <text evidence="2">Belongs to the SusD family.</text>
</comment>
<dbReference type="SUPFAM" id="SSF48452">
    <property type="entry name" value="TPR-like"/>
    <property type="match status" value="1"/>
</dbReference>
<dbReference type="Pfam" id="PF07980">
    <property type="entry name" value="SusD_RagB"/>
    <property type="match status" value="1"/>
</dbReference>
<evidence type="ECO:0000256" key="4">
    <source>
        <dbReference type="ARBA" id="ARBA00023136"/>
    </source>
</evidence>
<protein>
    <recommendedName>
        <fullName evidence="10">SusD-like starch-binding protein associating with outer membrane</fullName>
    </recommendedName>
</protein>
<gene>
    <name evidence="8" type="ORF">BCY89_13500</name>
</gene>
<keyword evidence="4" id="KW-0472">Membrane</keyword>
<accession>A0A420FJY9</accession>
<dbReference type="Gene3D" id="1.25.40.390">
    <property type="match status" value="1"/>
</dbReference>
<dbReference type="EMBL" id="MCAQ01000026">
    <property type="protein sequence ID" value="RKF33234.1"/>
    <property type="molecule type" value="Genomic_DNA"/>
</dbReference>
<reference evidence="8 9" key="1">
    <citation type="submission" date="2016-07" db="EMBL/GenBank/DDBJ databases">
        <title>Genome analysis of Sphingobacterium siyangense T12B17.</title>
        <authorList>
            <person name="Xu D."/>
            <person name="Su Y."/>
            <person name="Zheng S."/>
        </authorList>
    </citation>
    <scope>NUCLEOTIDE SEQUENCE [LARGE SCALE GENOMIC DNA]</scope>
    <source>
        <strain evidence="8 9">T12B17</strain>
    </source>
</reference>
<name>A0A420FJY9_9SPHI</name>
<evidence type="ECO:0000259" key="7">
    <source>
        <dbReference type="Pfam" id="PF14322"/>
    </source>
</evidence>
<dbReference type="GO" id="GO:0009279">
    <property type="term" value="C:cell outer membrane"/>
    <property type="evidence" value="ECO:0007669"/>
    <property type="project" value="UniProtKB-SubCell"/>
</dbReference>
<evidence type="ECO:0000256" key="3">
    <source>
        <dbReference type="ARBA" id="ARBA00022729"/>
    </source>
</evidence>
<sequence length="484" mass="54750">MKLFKYTVIAVSLSLASCGKSFLEVEPIGQLGKEQLFSDLNGMRDALVGSYNLTSRFFQSQYGIYGDLRGDDVQRITNGTQNYMLTDYNYTFDEEDGTGGTLAIWSTGYEAINNINNIINSAETVRKSLNGRSDDFNSYMGQSHVLRGLLFFALANVYAQHYTYTADGSHPGIPIPTVTPLPSERVPRASMKDTYAQIIADLEQGITFLGNSTGRTKIYASADAARALLSRIYLYMGRYEDVINYSSVVLTDGKYKLVNAEDYKNMFISDSQFSDFNSINSEVIWQLNLTIRSSNFMSSFYSDRVAFLAYPSDNFLNLLGTDDIRKSMFELQSSSKRYMSLKNGKYSTTTDLNWPVNFKVIRSAELYLNRAEAYFHTQQYNLAIEDLKTVRARALGKNTTEIVVEYTSPNELLELIKLERRKELAFEGQRIYDIMRYKESLDRGAGCNSANCQINYPNDLFILPIPKSELDANKSITPNPTVNK</sequence>
<keyword evidence="9" id="KW-1185">Reference proteome</keyword>
<dbReference type="AlphaFoldDB" id="A0A420FJY9"/>
<evidence type="ECO:0008006" key="10">
    <source>
        <dbReference type="Google" id="ProtNLM"/>
    </source>
</evidence>
<evidence type="ECO:0000259" key="6">
    <source>
        <dbReference type="Pfam" id="PF07980"/>
    </source>
</evidence>
<feature type="domain" description="SusD-like N-terminal" evidence="7">
    <location>
        <begin position="84"/>
        <end position="234"/>
    </location>
</feature>
<feature type="domain" description="RagB/SusD" evidence="6">
    <location>
        <begin position="329"/>
        <end position="480"/>
    </location>
</feature>
<organism evidence="8 9">
    <name type="scientific">Sphingobacterium siyangense</name>
    <dbReference type="NCBI Taxonomy" id="459529"/>
    <lineage>
        <taxon>Bacteria</taxon>
        <taxon>Pseudomonadati</taxon>
        <taxon>Bacteroidota</taxon>
        <taxon>Sphingobacteriia</taxon>
        <taxon>Sphingobacteriales</taxon>
        <taxon>Sphingobacteriaceae</taxon>
        <taxon>Sphingobacterium</taxon>
    </lineage>
</organism>
<keyword evidence="5" id="KW-0998">Cell outer membrane</keyword>
<comment type="subcellular location">
    <subcellularLocation>
        <location evidence="1">Cell outer membrane</location>
    </subcellularLocation>
</comment>
<dbReference type="PROSITE" id="PS51257">
    <property type="entry name" value="PROKAR_LIPOPROTEIN"/>
    <property type="match status" value="1"/>
</dbReference>
<evidence type="ECO:0000256" key="2">
    <source>
        <dbReference type="ARBA" id="ARBA00006275"/>
    </source>
</evidence>
<evidence type="ECO:0000313" key="8">
    <source>
        <dbReference type="EMBL" id="RKF33234.1"/>
    </source>
</evidence>
<evidence type="ECO:0000256" key="1">
    <source>
        <dbReference type="ARBA" id="ARBA00004442"/>
    </source>
</evidence>
<dbReference type="InterPro" id="IPR011990">
    <property type="entry name" value="TPR-like_helical_dom_sf"/>
</dbReference>
<dbReference type="Proteomes" id="UP000286402">
    <property type="component" value="Unassembled WGS sequence"/>
</dbReference>
<dbReference type="Gene3D" id="2.20.20.130">
    <property type="match status" value="1"/>
</dbReference>
<dbReference type="RefSeq" id="WP_120335511.1">
    <property type="nucleotide sequence ID" value="NZ_JBBCTW010000001.1"/>
</dbReference>
<evidence type="ECO:0000313" key="9">
    <source>
        <dbReference type="Proteomes" id="UP000286402"/>
    </source>
</evidence>
<dbReference type="Gene3D" id="1.25.40.900">
    <property type="match status" value="1"/>
</dbReference>
<proteinExistence type="inferred from homology"/>
<dbReference type="InterPro" id="IPR012944">
    <property type="entry name" value="SusD_RagB_dom"/>
</dbReference>
<dbReference type="Pfam" id="PF14322">
    <property type="entry name" value="SusD-like_3"/>
    <property type="match status" value="1"/>
</dbReference>
<comment type="caution">
    <text evidence="8">The sequence shown here is derived from an EMBL/GenBank/DDBJ whole genome shotgun (WGS) entry which is preliminary data.</text>
</comment>
<evidence type="ECO:0000256" key="5">
    <source>
        <dbReference type="ARBA" id="ARBA00023237"/>
    </source>
</evidence>